<feature type="signal peptide" evidence="1">
    <location>
        <begin position="1"/>
        <end position="27"/>
    </location>
</feature>
<accession>A0ABT3GLQ7</accession>
<evidence type="ECO:0000313" key="4">
    <source>
        <dbReference type="Proteomes" id="UP001320876"/>
    </source>
</evidence>
<dbReference type="EMBL" id="JAPDDT010000008">
    <property type="protein sequence ID" value="MCW1924451.1"/>
    <property type="molecule type" value="Genomic_DNA"/>
</dbReference>
<keyword evidence="4" id="KW-1185">Reference proteome</keyword>
<dbReference type="RefSeq" id="WP_264488558.1">
    <property type="nucleotide sequence ID" value="NZ_JAPDDT010000008.1"/>
</dbReference>
<dbReference type="CDD" id="cd00229">
    <property type="entry name" value="SGNH_hydrolase"/>
    <property type="match status" value="1"/>
</dbReference>
<dbReference type="Proteomes" id="UP001320876">
    <property type="component" value="Unassembled WGS sequence"/>
</dbReference>
<dbReference type="InterPro" id="IPR029058">
    <property type="entry name" value="AB_hydrolase_fold"/>
</dbReference>
<evidence type="ECO:0000259" key="2">
    <source>
        <dbReference type="Pfam" id="PF13472"/>
    </source>
</evidence>
<dbReference type="SUPFAM" id="SSF52266">
    <property type="entry name" value="SGNH hydrolase"/>
    <property type="match status" value="1"/>
</dbReference>
<dbReference type="Pfam" id="PF13472">
    <property type="entry name" value="Lipase_GDSL_2"/>
    <property type="match status" value="1"/>
</dbReference>
<dbReference type="InterPro" id="IPR036514">
    <property type="entry name" value="SGNH_hydro_sf"/>
</dbReference>
<gene>
    <name evidence="3" type="ORF">OKA05_17930</name>
</gene>
<protein>
    <submittedName>
        <fullName evidence="3">GDSL-type esterase/lipase family protein</fullName>
    </submittedName>
</protein>
<sequence length="649" mass="71372">MNSAPQFAILLAALGFVVPWAAPAVSAAPLPPVPVQQGQWNGYAQQNFQIGGHAAYVVEPAVAAPGKPWLWRTSWPGYHFEVDLELVRCGYHLGYMDVVDLLGAEPSLDLMDKFYDQVRSQWGLAAKPALEPSSRGGLHAYRYAVRHPERVACILGDVPVMDFKSWPLKHPASKVTGWPQVMQGYGFKNDAAAMAFRGNPIDQLAAIARAKIPLRHTICLTDRVVPPEQNTLEAKRRLQKMGWDLEVVAVKESKDCEGHHFPFPEAFASARFVMTHADVQPARIGYFQLRHGLANSKAQFDTRKTGRVAFLGGSITFNPGWRDELMNYLQRKFTETKFEFISAGIPSVGSNGHAFRLEADVFKNGPVDLLFVEAAVNDGGNIKGKTELMLRSMEGVVRHARSANPQTDIVQMHFASAEALSDYSAGKVPEAIRQHEKVAAYYGCPSLDLAKECAARIKVGELTWARDFKGEVHPPPFGQRLYSNSMMRMLDAGYATTGVPKPHTTPGKPLDSASYAKGRYAKLEDAKLGKGFTLDPKWRPAKGNTRDGFVDVPALVASEPGSEFTCDFDGSAFGLFLAAGYDTCVLEFSVDGGAFRKFETWSAWSAGLHLPWPVMLVDGLIPAKHRIVVRTTADAKDRTALHVIHLLVN</sequence>
<dbReference type="PANTHER" id="PTHR30383">
    <property type="entry name" value="THIOESTERASE 1/PROTEASE 1/LYSOPHOSPHOLIPASE L1"/>
    <property type="match status" value="1"/>
</dbReference>
<dbReference type="SUPFAM" id="SSF53474">
    <property type="entry name" value="alpha/beta-Hydrolases"/>
    <property type="match status" value="1"/>
</dbReference>
<feature type="domain" description="SGNH hydrolase-type esterase" evidence="2">
    <location>
        <begin position="310"/>
        <end position="481"/>
    </location>
</feature>
<reference evidence="3 4" key="1">
    <citation type="submission" date="2022-10" db="EMBL/GenBank/DDBJ databases">
        <title>Luteolibacter arcticus strain CCTCC AB 2014275, whole genome shotgun sequencing project.</title>
        <authorList>
            <person name="Zhao G."/>
            <person name="Shen L."/>
        </authorList>
    </citation>
    <scope>NUCLEOTIDE SEQUENCE [LARGE SCALE GENOMIC DNA]</scope>
    <source>
        <strain evidence="3 4">CCTCC AB 2014275</strain>
    </source>
</reference>
<comment type="caution">
    <text evidence="3">The sequence shown here is derived from an EMBL/GenBank/DDBJ whole genome shotgun (WGS) entry which is preliminary data.</text>
</comment>
<feature type="chain" id="PRO_5045957148" evidence="1">
    <location>
        <begin position="28"/>
        <end position="649"/>
    </location>
</feature>
<dbReference type="Gene3D" id="3.40.50.1820">
    <property type="entry name" value="alpha/beta hydrolase"/>
    <property type="match status" value="1"/>
</dbReference>
<name>A0ABT3GLQ7_9BACT</name>
<keyword evidence="1" id="KW-0732">Signal</keyword>
<evidence type="ECO:0000256" key="1">
    <source>
        <dbReference type="SAM" id="SignalP"/>
    </source>
</evidence>
<proteinExistence type="predicted"/>
<organism evidence="3 4">
    <name type="scientific">Luteolibacter arcticus</name>
    <dbReference type="NCBI Taxonomy" id="1581411"/>
    <lineage>
        <taxon>Bacteria</taxon>
        <taxon>Pseudomonadati</taxon>
        <taxon>Verrucomicrobiota</taxon>
        <taxon>Verrucomicrobiia</taxon>
        <taxon>Verrucomicrobiales</taxon>
        <taxon>Verrucomicrobiaceae</taxon>
        <taxon>Luteolibacter</taxon>
    </lineage>
</organism>
<dbReference type="Gene3D" id="3.40.50.1110">
    <property type="entry name" value="SGNH hydrolase"/>
    <property type="match status" value="1"/>
</dbReference>
<dbReference type="PANTHER" id="PTHR30383:SF28">
    <property type="entry name" value="LIPASE_ACYLHYDROLASE"/>
    <property type="match status" value="1"/>
</dbReference>
<dbReference type="InterPro" id="IPR013830">
    <property type="entry name" value="SGNH_hydro"/>
</dbReference>
<evidence type="ECO:0000313" key="3">
    <source>
        <dbReference type="EMBL" id="MCW1924451.1"/>
    </source>
</evidence>
<dbReference type="InterPro" id="IPR051532">
    <property type="entry name" value="Ester_Hydrolysis_Enzymes"/>
</dbReference>